<dbReference type="InterPro" id="IPR015255">
    <property type="entry name" value="Vitellinogen_open_b-sht"/>
</dbReference>
<dbReference type="InterPro" id="IPR009454">
    <property type="entry name" value="Lipid_transpt_open_b-sht"/>
</dbReference>
<feature type="region of interest" description="Disordered" evidence="11">
    <location>
        <begin position="306"/>
        <end position="349"/>
    </location>
</feature>
<dbReference type="SMART" id="SM00216">
    <property type="entry name" value="VWD"/>
    <property type="match status" value="1"/>
</dbReference>
<dbReference type="Pfam" id="PF01347">
    <property type="entry name" value="Vitellogenin_N"/>
    <property type="match status" value="1"/>
</dbReference>
<dbReference type="InterPro" id="IPR050733">
    <property type="entry name" value="Vitellogenin/Apolipophorin"/>
</dbReference>
<dbReference type="FunFam" id="2.20.50.20:FF:000007">
    <property type="entry name" value="von Willebrand factor type D domaincontaining protein"/>
    <property type="match status" value="1"/>
</dbReference>
<dbReference type="InterPro" id="IPR001846">
    <property type="entry name" value="VWF_type-D"/>
</dbReference>
<dbReference type="PANTHER" id="PTHR23345">
    <property type="entry name" value="VITELLOGENIN-RELATED"/>
    <property type="match status" value="1"/>
</dbReference>
<evidence type="ECO:0000256" key="6">
    <source>
        <dbReference type="ARBA" id="ARBA00023055"/>
    </source>
</evidence>
<feature type="chain" id="PRO_5042572625" evidence="12">
    <location>
        <begin position="24"/>
        <end position="4342"/>
    </location>
</feature>
<dbReference type="Proteomes" id="UP000694920">
    <property type="component" value="Unplaced"/>
</dbReference>
<dbReference type="GO" id="GO:0005319">
    <property type="term" value="F:lipid transporter activity"/>
    <property type="evidence" value="ECO:0007669"/>
    <property type="project" value="InterPro"/>
</dbReference>
<dbReference type="SMART" id="SM00638">
    <property type="entry name" value="LPD_N"/>
    <property type="match status" value="1"/>
</dbReference>
<dbReference type="InterPro" id="IPR015819">
    <property type="entry name" value="Lipid_transp_b-sht_shell"/>
</dbReference>
<feature type="compositionally biased region" description="Basic and acidic residues" evidence="11">
    <location>
        <begin position="309"/>
        <end position="349"/>
    </location>
</feature>
<evidence type="ECO:0000256" key="5">
    <source>
        <dbReference type="ARBA" id="ARBA00022761"/>
    </source>
</evidence>
<feature type="region of interest" description="Disordered" evidence="11">
    <location>
        <begin position="982"/>
        <end position="1003"/>
    </location>
</feature>
<keyword evidence="15" id="KW-1185">Reference proteome</keyword>
<dbReference type="GeneID" id="107269849"/>
<name>A0AAJ7FMW3_CEPCN</name>
<evidence type="ECO:0000313" key="16">
    <source>
        <dbReference type="RefSeq" id="XP_015599666.1"/>
    </source>
</evidence>
<evidence type="ECO:0000256" key="9">
    <source>
        <dbReference type="ARBA" id="ARBA00023180"/>
    </source>
</evidence>
<keyword evidence="5" id="KW-0758">Storage protein</keyword>
<evidence type="ECO:0000256" key="4">
    <source>
        <dbReference type="ARBA" id="ARBA00022729"/>
    </source>
</evidence>
<dbReference type="SUPFAM" id="SSF56968">
    <property type="entry name" value="Lipovitellin-phosvitin complex, beta-sheet shell regions"/>
    <property type="match status" value="2"/>
</dbReference>
<dbReference type="SMART" id="SM01169">
    <property type="entry name" value="DUF1943"/>
    <property type="match status" value="1"/>
</dbReference>
<keyword evidence="7" id="KW-0446">Lipid-binding</keyword>
<dbReference type="Pfam" id="PF06448">
    <property type="entry name" value="DUF1081"/>
    <property type="match status" value="1"/>
</dbReference>
<keyword evidence="2" id="KW-0813">Transport</keyword>
<reference evidence="16" key="1">
    <citation type="submission" date="2025-08" db="UniProtKB">
        <authorList>
            <consortium name="RefSeq"/>
        </authorList>
    </citation>
    <scope>IDENTIFICATION</scope>
</reference>
<dbReference type="RefSeq" id="XP_015599666.1">
    <property type="nucleotide sequence ID" value="XM_015744180.2"/>
</dbReference>
<keyword evidence="8" id="KW-1015">Disulfide bond</keyword>
<dbReference type="Pfam" id="PF00094">
    <property type="entry name" value="VWD"/>
    <property type="match status" value="1"/>
</dbReference>
<feature type="signal peptide" evidence="12">
    <location>
        <begin position="1"/>
        <end position="23"/>
    </location>
</feature>
<feature type="domain" description="VWFD" evidence="14">
    <location>
        <begin position="3746"/>
        <end position="3927"/>
    </location>
</feature>
<keyword evidence="9" id="KW-0325">Glycoprotein</keyword>
<dbReference type="PROSITE" id="PS51233">
    <property type="entry name" value="VWFD"/>
    <property type="match status" value="1"/>
</dbReference>
<dbReference type="InterPro" id="IPR015817">
    <property type="entry name" value="Vitellinogen_open_b-sht_sub1"/>
</dbReference>
<organism evidence="15 16">
    <name type="scientific">Cephus cinctus</name>
    <name type="common">Wheat stem sawfly</name>
    <dbReference type="NCBI Taxonomy" id="211228"/>
    <lineage>
        <taxon>Eukaryota</taxon>
        <taxon>Metazoa</taxon>
        <taxon>Ecdysozoa</taxon>
        <taxon>Arthropoda</taxon>
        <taxon>Hexapoda</taxon>
        <taxon>Insecta</taxon>
        <taxon>Pterygota</taxon>
        <taxon>Neoptera</taxon>
        <taxon>Endopterygota</taxon>
        <taxon>Hymenoptera</taxon>
        <taxon>Cephoidea</taxon>
        <taxon>Cephidae</taxon>
        <taxon>Cephus</taxon>
    </lineage>
</organism>
<dbReference type="Gene3D" id="2.30.230.10">
    <property type="entry name" value="Lipovitellin, beta-sheet shell regions, chain A"/>
    <property type="match status" value="1"/>
</dbReference>
<dbReference type="GO" id="GO:0045735">
    <property type="term" value="F:nutrient reservoir activity"/>
    <property type="evidence" value="ECO:0007669"/>
    <property type="project" value="UniProtKB-KW"/>
</dbReference>
<feature type="compositionally biased region" description="Polar residues" evidence="11">
    <location>
        <begin position="991"/>
        <end position="1000"/>
    </location>
</feature>
<dbReference type="InterPro" id="IPR015816">
    <property type="entry name" value="Vitellinogen_b-sht_N"/>
</dbReference>
<evidence type="ECO:0000256" key="12">
    <source>
        <dbReference type="SAM" id="SignalP"/>
    </source>
</evidence>
<evidence type="ECO:0000256" key="10">
    <source>
        <dbReference type="PROSITE-ProRule" id="PRU00557"/>
    </source>
</evidence>
<protein>
    <submittedName>
        <fullName evidence="16">Uncharacterized protein LOC107269849</fullName>
    </submittedName>
</protein>
<sequence length="4342" mass="494569">MRSSKMWIVSFVCAVLILGVSRGEFLKDPESCGRRKCVVPAERKFKYAEDVVYRYQYEVSSNANLGKPQEDTSEDAPGNEKESTLHIDATASIEFTSACEGYLRLANASISQNRSQYNNEFPDRAGAEFKSSLEKYPLRFAFDDGHILEVCPHPQDAIWVVNLKRGVLSMLQNTMKRFDVDRKVNELDVNGICDTHYKLQEARKTSLMIEKTKNIGTCIRRYKHLSIIQSNAYASPRLPSKPPPQPLLESSSECQITIDHNIYESVVCRDFQLLQPFSNGGKAGAQTHTTASLRLIEEHKEVASVQSDDLFHRREHHQERGDDKSFTPEKKSNLLYDHSDTPKPTHGELRTSRSLLKNMCSLDTNEELQQRFPEIFTKFIHSARVLNYPSLSQLLARANSICKNGGKHIIDALPFMGSNAAAMVMKDLIIKKRIARDRIDKWVTTFGMIPRPDRDLIWALGPLLDFQQEIPDAQFSLSYSALIHAYCVNHDSDCARLEPIVRFLAQLQKKIDSGCAPRLHSQSSLQETMEAIKAVGNAGLETTELLQSLLRCVDGSGGFVPMEVRLAAIEAHRRLPSCQLTRDRYFLDYYRNYTLDTELRIASYMQVMRCPDYNVVKTIKHTLKEEEVNQVGSFVWSHLTNLLNSASPTRVEIQSLLTDRDLGTKFNSDMRKFSRNYDNSFFSDEFDFGANYQGNLIFSPKSYIPRTAVLNATVDLFGESVNLFEIAVRMEGLETYAENLFGPDGPFSNEKVGNHVKQFLRKFRSAPDEHQEDYWKQVKRLPNLIDNNFDQPKISISYKVFGNELKYFVMDGDSEIRNTLASLNPWKKIKEILSGGEIRYENAAMFLDSSYIAPTTSGLPLRLALTGSAACNFRTSGSLDLERLTSHAELELLGKLIPSVSLDITGTMIIDGFYKSAGLKLRSNVYSSGAVQGHLEIKGARLARLDIGLPNQKVELLSVLTDVLLVHSNGPEVEEIPVGRLLTGEPDDNSKVQSKGNSKASHPHIISGTTCSWPALDRLIGLKMCAQYQFPNVTKNPNASYFILNGPSLIKLSLIKADRTAKSYLFEYKWQGSANGSVIRLAFDTPGSQLKRELSASVNLDVISKNITLLLRAAGSSLVAKGTYKRTEDEALVDMGLDVNGTKHLDAQFGYVRKESNYGYIYTPKLYLAINNECIANLSGTVRNAHKHNVSQCDIDLTFQTKRLQSHVMGYVMIRNMSIAGNIQLDYRLEGLPGSSAPKNESLLLEVSLIDRSSRTLTHKLANLKVQSSAYPQLNVVVKSWYQRALGHLELNTEINSSPYLEDDRHKLTAQLVLTYSKAYFQNQGAKISAFIAITKPIKNVDIKVGISHSSIGSDSNTRALVRYAPGKEVILLLTESTSRSPMLSMEAYVNLTIPNFMPMLIDARIHEKARHAYELDFSGRWFSGHNMTARGTYADRSNTNQINHMLKLLLKSPSFSRDILLYCKLYQDVTDLQIEMSFEELDMDKYAFVLNHTSQSLSRAMTYVEGRYKNSLYTAMTNIDTDREVRLELHLDRWRDIHFIARGINEPNKKEFGFDVKWDANRDPTLKLTTAVRFFKMADVVVAPSGEITILEKNATGSLTISYPGRLITGSCLLALKGYSNYVMDVRLDLSPDKTLQLGIDTEYKLQRELKFIKLETQLLTPFENWRRTSLNARYLLNETSLRAAGSAHWQDSSHVLLNLSANAIENVNSSDWDAQAEFHSSIHTIRDISLNFTHSQTYDNTADTRLLINYYPDKVIDAKSLWYLERPTDPKSEGFNLTGTLELKSPLNSYRHGQMKCQLRFMPNWQFQGAANLQIEKRRYTGQLIGDLAKLKESSVQLNLTTPLEKYSFVRARFGFSEKEKHVVAEILSPSGPIGFEALYRLFTESSDFHLKLLLATPIDVLQRSLLIAKLNKREADFRVGYNNVTVGFQGVWHYRNLTEFHYSYIFFTPLQGLEECGVVTKLLIARMPPRDDIKLDTEFSVRLAETKVGIKVSGGSKPPPIRILVKHPPVSSTVHDKSSTDEDDDEYEDEDEEEDIQDNLFWRGDLELNVAVIPAIIGALDIDEENSTYKILGSLKLPQGKIILDDKFFMDDVFTIRNDLSIETPFPCYSEITSIYGFIIVPENSKYFLEADVRVKNHDNWIEAGFNANYTYQKGEVDDSKIHTVQFTMKTPLKIIPFLNAKTIVEIDESTYKTILDIRADKCVIDLTASLELDQEYLDTAITLMIDSVPLKLPKTNIIIKKDFTDNEKRLDIDFKIDDPVSRVLNLHGIWNVKDLDHLKVSFTLNTWIDILRDIEVNVLCINTIMKDGYSRLTSNIKHYPNQEYRFLGEFKNGSISAELLSPLIHYGHLRFIGTIKKLNHDTSEQTYQVKGDIENRETSTVYEFESLVRVARTAELQALTSIEGKVAPKNGNKERSGNQLTFELREQKYGLTLDIKSQEFDGSASYSYTNNLNWETRAKVITSNQNSRMEYRLIALTNVQVDGNTTVYVDVATPWPELKSLITRLNMLLINETGNLQLTHRLNEESSEVSLSWTLLYMLNMSGRALVSYQTPDFSKHAVVQIFFDNPGRAFKSLNTGIDLNVDHEAWRFATNFTLGFHSLANVDAVISVKLPPPDNDDHKILCSYQANNGFQNASYVIGYTAVRARLNYASDGSIRMVSKDINGQLRITWGLLQNQTLNSLLNAKFHKENVLVKYSLFSPRFLREETLVVLLNYDPASEIQNIIGAEVFYPGSERVGFAHLSYANLFNINGTINASIPIANFDFIGCNFQVLTNIKQNRRFIEVFSPNNTAILESAYSYHSERLDSSLEGILKLEVPLSTRHIALLSYGYKKRPQITNGYSELTYNTKKILQGQYTSKSESRAGFEKDHIEITIQNTYRPLGIVYTNQYEYSAGYQGTNYPTVEFKQVNVYSLNNRTAFNIAGECRIKTSDIGQDIHLKAIHANRTVHLQADYKVLPGEFDQKSSLSLAENEWIAYRLNIVNKTTEEIDNQFILVNLAYPKRNFTLDGSYKVSESELSSEAKLQWDHDTERPRSIATAFQWANVLSSTGTSEQHAVLSFTHPSFSKDVTLRGKLGKTDERDLVNAALTLDYSQSEEKLLQLSGVLRDDSEGPLERKYSYSISGKHPSTRLDLAVSGHLRKYSSVLLETENLAHYKRSFLPVENGQLKARLDTRDYEIELHRENNELVKYLSARYYPTYPVYVLNGSLINTPYVNATGAFYLDIQEKLTWLMLNFTPDALESLRMHGSIGDARSAVFDIWRTYDKDFSISDVSFYLRLNHSRLVTSTLRWRPDLRQDVTNTIKTTMSNLYEGIGHDADYWKQYIKSETVSAISDIWDDAQEDVEAFVEDWDDLKKLEGDFEDLKIYLNNSYNANEFYIKDIAFIVVYVIDELSLRSHIESLPNILNEIWEIMGESGEAIRNSLLWIIETVKNGFNKISEVIAAILKGDSVSQIAAIVEKLVEKYDMFVKDLHVSFIKYVENLWSKLSFGLSQQWHKFLKLVEPLFIQVIHYLETVVWKASKEILDFLYDRRNELMTSPYFDRFTNFTQDVDKIYKDIKANDIVTNIHKYSSILIQFLTERYFTVVPFGKELKDVVNEILSGVQELKNLPSVNYAFKKMEQLYEKARYLYEYLDVRLKIESTIRLVHSKLMDISLTALEAENRYREAKTKFIFDPQEGLMCLEQKLPMSWHAFNQTPEFQEIPEYRAIADMGSYFTTSNTTFWTLYYRYKPYTEPTNWLPPFRAQAMIVGSQHFVTFDERHYDFVGSCRYLLARDFVHNHFAIFIEYDDNNKNISELASTYRLVVLIGEQAIELDIFKDTVKLLNSDTVLQLPVELEHGQAFVYQEGNIVIVEGRKNQFKLECNFKYDLCTLELSGWYHGKTAGLLGTMDNEKATDRLASDGRLLQDVEEFTRSWSLNQELSKCTIHKDFTISLNEDEDKESNKRNKSKSQICEDLFVNKTSELSSCFNVVDAGPYAEACMHSNTNDGNACTLAMAYMQACAFFDTYLRIPDKCTKCTMTNGSEVPEGEFRKLDGDSVPRSTDVVFIVEAKECNRDIKTNRSIEQLVTQLNKEFNEQRLTDNRWALVVFGGDGVYDKPRSIVLDSSPFTTRVARFPDYFQRIPIGDGSDDVFAAIGFASQLVFRAGVSKTFILMPCTHCDPRNQTLDFSVLHQVLLEHDITLHILMDGNFQFEKERLNKIFYGLDATKSYTKKDARILTGDTDLRRQVKLPKSVLGYCTPLSLETNGTIFSGNKLRSDKIGPLKKFASVFSKRVALSASPSPCQHCECIANNDGVTKMECMPCVYPTPVTVDYESFNEDEALSVLQPMEEDYAQIDMEDD</sequence>
<keyword evidence="4 12" id="KW-0732">Signal</keyword>
<feature type="region of interest" description="Disordered" evidence="11">
    <location>
        <begin position="2012"/>
        <end position="2036"/>
    </location>
</feature>
<comment type="caution">
    <text evidence="10">Lacks conserved residue(s) required for the propagation of feature annotation.</text>
</comment>
<evidence type="ECO:0000256" key="8">
    <source>
        <dbReference type="ARBA" id="ARBA00023157"/>
    </source>
</evidence>
<dbReference type="GO" id="GO:0008289">
    <property type="term" value="F:lipid binding"/>
    <property type="evidence" value="ECO:0007669"/>
    <property type="project" value="UniProtKB-KW"/>
</dbReference>
<feature type="compositionally biased region" description="Acidic residues" evidence="11">
    <location>
        <begin position="2024"/>
        <end position="2036"/>
    </location>
</feature>
<accession>A0AAJ7FMW3</accession>
<evidence type="ECO:0000256" key="2">
    <source>
        <dbReference type="ARBA" id="ARBA00022448"/>
    </source>
</evidence>
<dbReference type="Gene3D" id="2.20.50.20">
    <property type="entry name" value="Lipovitellin. Chain A, domain 3"/>
    <property type="match status" value="1"/>
</dbReference>
<feature type="domain" description="Vitellogenin" evidence="13">
    <location>
        <begin position="49"/>
        <end position="709"/>
    </location>
</feature>
<keyword evidence="6" id="KW-0445">Lipid transport</keyword>
<dbReference type="PROSITE" id="PS51211">
    <property type="entry name" value="VITELLOGENIN"/>
    <property type="match status" value="1"/>
</dbReference>
<evidence type="ECO:0000256" key="3">
    <source>
        <dbReference type="ARBA" id="ARBA00022525"/>
    </source>
</evidence>
<dbReference type="Gene3D" id="1.25.10.20">
    <property type="entry name" value="Vitellinogen, superhelical"/>
    <property type="match status" value="1"/>
</dbReference>
<evidence type="ECO:0000256" key="11">
    <source>
        <dbReference type="SAM" id="MobiDB-lite"/>
    </source>
</evidence>
<evidence type="ECO:0000259" key="14">
    <source>
        <dbReference type="PROSITE" id="PS51233"/>
    </source>
</evidence>
<dbReference type="KEGG" id="ccin:107269849"/>
<dbReference type="SUPFAM" id="SSF48431">
    <property type="entry name" value="Lipovitellin-phosvitin complex, superhelical domain"/>
    <property type="match status" value="1"/>
</dbReference>
<evidence type="ECO:0000256" key="1">
    <source>
        <dbReference type="ARBA" id="ARBA00004613"/>
    </source>
</evidence>
<evidence type="ECO:0000313" key="15">
    <source>
        <dbReference type="Proteomes" id="UP000694920"/>
    </source>
</evidence>
<dbReference type="Pfam" id="PF09172">
    <property type="entry name" value="Vit_open_b-sht"/>
    <property type="match status" value="1"/>
</dbReference>
<evidence type="ECO:0000256" key="7">
    <source>
        <dbReference type="ARBA" id="ARBA00023121"/>
    </source>
</evidence>
<dbReference type="GO" id="GO:0005576">
    <property type="term" value="C:extracellular region"/>
    <property type="evidence" value="ECO:0007669"/>
    <property type="project" value="UniProtKB-SubCell"/>
</dbReference>
<dbReference type="Gene3D" id="2.20.80.10">
    <property type="entry name" value="Lipovitellin-phosvitin complex, chain A, domain 4"/>
    <property type="match status" value="1"/>
</dbReference>
<keyword evidence="3" id="KW-0964">Secreted</keyword>
<gene>
    <name evidence="16" type="primary">LOC107269849</name>
</gene>
<dbReference type="CTD" id="34283"/>
<proteinExistence type="predicted"/>
<comment type="subcellular location">
    <subcellularLocation>
        <location evidence="1">Secreted</location>
    </subcellularLocation>
</comment>
<dbReference type="InterPro" id="IPR001747">
    <property type="entry name" value="Vitellogenin_N"/>
</dbReference>
<evidence type="ECO:0000259" key="13">
    <source>
        <dbReference type="PROSITE" id="PS51211"/>
    </source>
</evidence>
<dbReference type="InterPro" id="IPR011030">
    <property type="entry name" value="Lipovitellin_superhlx_dom"/>
</dbReference>
<dbReference type="PANTHER" id="PTHR23345:SF15">
    <property type="entry name" value="VITELLOGENIN 1-RELATED"/>
    <property type="match status" value="1"/>
</dbReference>